<sequence length="126" mass="14004">MSTKTDSSVSSSLDIFKWFLVILLLSAGIIGFYYFAEHSLLLRVISLIAVIGVVTLIAASTEKGHSTKNFLKETHLEVRRVVWPTRKETLHMTGVVLVMVVLVAFIIWGLDSILLWLVKLFTGQGG</sequence>
<accession>A0A4E0QZM9</accession>
<dbReference type="InterPro" id="IPR005807">
    <property type="entry name" value="SecE_bac"/>
</dbReference>
<dbReference type="InterPro" id="IPR001901">
    <property type="entry name" value="Translocase_SecE/Sec61-g"/>
</dbReference>
<organism evidence="10 11">
    <name type="scientific">Candidatus Thiomargarita nelsonii</name>
    <dbReference type="NCBI Taxonomy" id="1003181"/>
    <lineage>
        <taxon>Bacteria</taxon>
        <taxon>Pseudomonadati</taxon>
        <taxon>Pseudomonadota</taxon>
        <taxon>Gammaproteobacteria</taxon>
        <taxon>Thiotrichales</taxon>
        <taxon>Thiotrichaceae</taxon>
        <taxon>Thiomargarita</taxon>
    </lineage>
</organism>
<dbReference type="GO" id="GO:0006605">
    <property type="term" value="P:protein targeting"/>
    <property type="evidence" value="ECO:0007669"/>
    <property type="project" value="UniProtKB-UniRule"/>
</dbReference>
<name>A0A4E0QZM9_9GAMM</name>
<evidence type="ECO:0000256" key="3">
    <source>
        <dbReference type="ARBA" id="ARBA00022475"/>
    </source>
</evidence>
<dbReference type="EMBL" id="JSZA02000108">
    <property type="protein sequence ID" value="TGO02582.1"/>
    <property type="molecule type" value="Genomic_DNA"/>
</dbReference>
<dbReference type="GO" id="GO:0009306">
    <property type="term" value="P:protein secretion"/>
    <property type="evidence" value="ECO:0007669"/>
    <property type="project" value="UniProtKB-UniRule"/>
</dbReference>
<evidence type="ECO:0000256" key="6">
    <source>
        <dbReference type="ARBA" id="ARBA00022989"/>
    </source>
</evidence>
<feature type="transmembrane region" description="Helical" evidence="9">
    <location>
        <begin position="95"/>
        <end position="118"/>
    </location>
</feature>
<dbReference type="AlphaFoldDB" id="A0A4E0QZM9"/>
<dbReference type="PANTHER" id="PTHR33910:SF1">
    <property type="entry name" value="PROTEIN TRANSLOCASE SUBUNIT SECE"/>
    <property type="match status" value="1"/>
</dbReference>
<comment type="subunit">
    <text evidence="9">Component of the Sec protein translocase complex. Heterotrimer consisting of SecY, SecE and SecG subunits. The heterotrimers can form oligomers, although 1 heterotrimer is thought to be able to translocate proteins. Interacts with the ribosome. Interacts with SecDF, and other proteins may be involved. Interacts with SecA.</text>
</comment>
<comment type="subcellular location">
    <subcellularLocation>
        <location evidence="1">Membrane</location>
    </subcellularLocation>
</comment>
<keyword evidence="2 9" id="KW-0813">Transport</keyword>
<evidence type="ECO:0000256" key="7">
    <source>
        <dbReference type="ARBA" id="ARBA00023010"/>
    </source>
</evidence>
<keyword evidence="5 9" id="KW-0653">Protein transport</keyword>
<dbReference type="Pfam" id="PF00584">
    <property type="entry name" value="SecE"/>
    <property type="match status" value="1"/>
</dbReference>
<evidence type="ECO:0000256" key="5">
    <source>
        <dbReference type="ARBA" id="ARBA00022927"/>
    </source>
</evidence>
<keyword evidence="3 9" id="KW-1003">Cell membrane</keyword>
<evidence type="ECO:0000256" key="8">
    <source>
        <dbReference type="ARBA" id="ARBA00023136"/>
    </source>
</evidence>
<evidence type="ECO:0000256" key="1">
    <source>
        <dbReference type="ARBA" id="ARBA00004370"/>
    </source>
</evidence>
<feature type="transmembrane region" description="Helical" evidence="9">
    <location>
        <begin position="15"/>
        <end position="35"/>
    </location>
</feature>
<dbReference type="InterPro" id="IPR038379">
    <property type="entry name" value="SecE_sf"/>
</dbReference>
<comment type="caution">
    <text evidence="10">The sequence shown here is derived from an EMBL/GenBank/DDBJ whole genome shotgun (WGS) entry which is preliminary data.</text>
</comment>
<keyword evidence="6 9" id="KW-1133">Transmembrane helix</keyword>
<evidence type="ECO:0000313" key="11">
    <source>
        <dbReference type="Proteomes" id="UP000030428"/>
    </source>
</evidence>
<dbReference type="HAMAP" id="MF_00422">
    <property type="entry name" value="SecE"/>
    <property type="match status" value="1"/>
</dbReference>
<evidence type="ECO:0000313" key="10">
    <source>
        <dbReference type="EMBL" id="TGO02582.1"/>
    </source>
</evidence>
<dbReference type="GO" id="GO:0005886">
    <property type="term" value="C:plasma membrane"/>
    <property type="evidence" value="ECO:0007669"/>
    <property type="project" value="UniProtKB-UniRule"/>
</dbReference>
<gene>
    <name evidence="9" type="primary">secE</name>
    <name evidence="10" type="ORF">PN36_22885</name>
</gene>
<evidence type="ECO:0000256" key="2">
    <source>
        <dbReference type="ARBA" id="ARBA00022448"/>
    </source>
</evidence>
<comment type="function">
    <text evidence="9">Essential subunit of the Sec protein translocation channel SecYEG. Clamps together the 2 halves of SecY. May contact the channel plug during translocation.</text>
</comment>
<reference evidence="10 11" key="1">
    <citation type="journal article" date="2016" name="Front. Microbiol.">
        <title>Single-Cell (Meta-)Genomics of a Dimorphic Candidatus Thiomargarita nelsonii Reveals Genomic Plasticity.</title>
        <authorList>
            <person name="Flood B.E."/>
            <person name="Fliss P."/>
            <person name="Jones D.S."/>
            <person name="Dick G.J."/>
            <person name="Jain S."/>
            <person name="Kaster A.K."/>
            <person name="Winkel M."/>
            <person name="Mussmann M."/>
            <person name="Bailey J."/>
        </authorList>
    </citation>
    <scope>NUCLEOTIDE SEQUENCE [LARGE SCALE GENOMIC DNA]</scope>
    <source>
        <strain evidence="10">Hydrate Ridge</strain>
    </source>
</reference>
<dbReference type="PROSITE" id="PS01067">
    <property type="entry name" value="SECE_SEC61G"/>
    <property type="match status" value="1"/>
</dbReference>
<dbReference type="PRINTS" id="PR01650">
    <property type="entry name" value="SECETRNLCASE"/>
</dbReference>
<dbReference type="PANTHER" id="PTHR33910">
    <property type="entry name" value="PROTEIN TRANSLOCASE SUBUNIT SECE"/>
    <property type="match status" value="1"/>
</dbReference>
<keyword evidence="8 9" id="KW-0472">Membrane</keyword>
<proteinExistence type="inferred from homology"/>
<dbReference type="GO" id="GO:0065002">
    <property type="term" value="P:intracellular protein transmembrane transport"/>
    <property type="evidence" value="ECO:0007669"/>
    <property type="project" value="UniProtKB-UniRule"/>
</dbReference>
<keyword evidence="4 9" id="KW-0812">Transmembrane</keyword>
<evidence type="ECO:0000256" key="4">
    <source>
        <dbReference type="ARBA" id="ARBA00022692"/>
    </source>
</evidence>
<protein>
    <recommendedName>
        <fullName evidence="9">Protein translocase subunit SecE</fullName>
    </recommendedName>
</protein>
<keyword evidence="7 9" id="KW-0811">Translocation</keyword>
<comment type="caution">
    <text evidence="9">Lacks conserved residue(s) required for the propagation of feature annotation.</text>
</comment>
<dbReference type="NCBIfam" id="TIGR00964">
    <property type="entry name" value="secE_bact"/>
    <property type="match status" value="1"/>
</dbReference>
<dbReference type="Gene3D" id="1.20.5.1030">
    <property type="entry name" value="Preprotein translocase secy subunit"/>
    <property type="match status" value="1"/>
</dbReference>
<dbReference type="GO" id="GO:0043952">
    <property type="term" value="P:protein transport by the Sec complex"/>
    <property type="evidence" value="ECO:0007669"/>
    <property type="project" value="UniProtKB-UniRule"/>
</dbReference>
<keyword evidence="11" id="KW-1185">Reference proteome</keyword>
<comment type="similarity">
    <text evidence="9">Belongs to the SecE/SEC61-gamma family.</text>
</comment>
<dbReference type="GO" id="GO:0008320">
    <property type="term" value="F:protein transmembrane transporter activity"/>
    <property type="evidence" value="ECO:0007669"/>
    <property type="project" value="UniProtKB-UniRule"/>
</dbReference>
<dbReference type="Proteomes" id="UP000030428">
    <property type="component" value="Unassembled WGS sequence"/>
</dbReference>
<feature type="transmembrane region" description="Helical" evidence="9">
    <location>
        <begin position="40"/>
        <end position="59"/>
    </location>
</feature>
<evidence type="ECO:0000256" key="9">
    <source>
        <dbReference type="HAMAP-Rule" id="MF_00422"/>
    </source>
</evidence>